<dbReference type="InterPro" id="IPR011146">
    <property type="entry name" value="HIT-like"/>
</dbReference>
<comment type="caution">
    <text evidence="2">The sequence shown here is derived from an EMBL/GenBank/DDBJ whole genome shotgun (WGS) entry which is preliminary data.</text>
</comment>
<dbReference type="PANTHER" id="PTHR46648">
    <property type="entry name" value="HIT FAMILY PROTEIN 1"/>
    <property type="match status" value="1"/>
</dbReference>
<accession>T0Y8Q8</accession>
<dbReference type="InterPro" id="IPR036265">
    <property type="entry name" value="HIT-like_sf"/>
</dbReference>
<dbReference type="InterPro" id="IPR001310">
    <property type="entry name" value="Histidine_triad_HIT"/>
</dbReference>
<dbReference type="PROSITE" id="PS00892">
    <property type="entry name" value="HIT_1"/>
    <property type="match status" value="1"/>
</dbReference>
<protein>
    <submittedName>
        <fullName evidence="2">Histidine triad (HIT) protein</fullName>
    </submittedName>
</protein>
<name>T0Y8Q8_9ZZZZ</name>
<reference evidence="2" key="1">
    <citation type="submission" date="2013-08" db="EMBL/GenBank/DDBJ databases">
        <authorList>
            <person name="Mendez C."/>
            <person name="Richter M."/>
            <person name="Ferrer M."/>
            <person name="Sanchez J."/>
        </authorList>
    </citation>
    <scope>NUCLEOTIDE SEQUENCE</scope>
</reference>
<dbReference type="PANTHER" id="PTHR46648:SF1">
    <property type="entry name" value="ADENOSINE 5'-MONOPHOSPHORAMIDASE HNT1"/>
    <property type="match status" value="1"/>
</dbReference>
<dbReference type="InterPro" id="IPR019808">
    <property type="entry name" value="Histidine_triad_CS"/>
</dbReference>
<dbReference type="EMBL" id="AUZZ01010938">
    <property type="protein sequence ID" value="EQD28197.1"/>
    <property type="molecule type" value="Genomic_DNA"/>
</dbReference>
<proteinExistence type="predicted"/>
<evidence type="ECO:0000313" key="2">
    <source>
        <dbReference type="EMBL" id="EQD28197.1"/>
    </source>
</evidence>
<dbReference type="SUPFAM" id="SSF54197">
    <property type="entry name" value="HIT-like"/>
    <property type="match status" value="1"/>
</dbReference>
<sequence>LSWITPPVEEGHLLVIPKRHYQSILDIEAEDYIKVHTLVRKLSPVLLRALGADGLNIGQNNGSCANQVVFHYHVHMIPRFNHNSTPSISSRGRFSDRQLKWERRLIGKEELLEVAAAIKKELDRSA</sequence>
<dbReference type="Gene3D" id="3.30.428.10">
    <property type="entry name" value="HIT-like"/>
    <property type="match status" value="1"/>
</dbReference>
<organism evidence="2">
    <name type="scientific">mine drainage metagenome</name>
    <dbReference type="NCBI Taxonomy" id="410659"/>
    <lineage>
        <taxon>unclassified sequences</taxon>
        <taxon>metagenomes</taxon>
        <taxon>ecological metagenomes</taxon>
    </lineage>
</organism>
<dbReference type="GO" id="GO:0009117">
    <property type="term" value="P:nucleotide metabolic process"/>
    <property type="evidence" value="ECO:0007669"/>
    <property type="project" value="TreeGrafter"/>
</dbReference>
<reference evidence="2" key="2">
    <citation type="journal article" date="2014" name="ISME J.">
        <title>Microbial stratification in low pH oxic and suboxic macroscopic growths along an acid mine drainage.</title>
        <authorList>
            <person name="Mendez-Garcia C."/>
            <person name="Mesa V."/>
            <person name="Sprenger R.R."/>
            <person name="Richter M."/>
            <person name="Diez M.S."/>
            <person name="Solano J."/>
            <person name="Bargiela R."/>
            <person name="Golyshina O.V."/>
            <person name="Manteca A."/>
            <person name="Ramos J.L."/>
            <person name="Gallego J.R."/>
            <person name="Llorente I."/>
            <person name="Martins Dos Santos V.A."/>
            <person name="Jensen O.N."/>
            <person name="Pelaez A.I."/>
            <person name="Sanchez J."/>
            <person name="Ferrer M."/>
        </authorList>
    </citation>
    <scope>NUCLEOTIDE SEQUENCE</scope>
</reference>
<dbReference type="PROSITE" id="PS51084">
    <property type="entry name" value="HIT_2"/>
    <property type="match status" value="1"/>
</dbReference>
<dbReference type="AlphaFoldDB" id="T0Y8Q8"/>
<gene>
    <name evidence="2" type="ORF">B2A_15030</name>
</gene>
<feature type="domain" description="HIT" evidence="1">
    <location>
        <begin position="1"/>
        <end position="87"/>
    </location>
</feature>
<evidence type="ECO:0000259" key="1">
    <source>
        <dbReference type="PROSITE" id="PS51084"/>
    </source>
</evidence>
<feature type="non-terminal residue" evidence="2">
    <location>
        <position position="1"/>
    </location>
</feature>
<dbReference type="GO" id="GO:0003824">
    <property type="term" value="F:catalytic activity"/>
    <property type="evidence" value="ECO:0007669"/>
    <property type="project" value="InterPro"/>
</dbReference>
<dbReference type="Pfam" id="PF01230">
    <property type="entry name" value="HIT"/>
    <property type="match status" value="1"/>
</dbReference>